<evidence type="ECO:0000313" key="2">
    <source>
        <dbReference type="Proteomes" id="UP000183967"/>
    </source>
</evidence>
<accession>A0A1M5TU64</accession>
<dbReference type="EMBL" id="FQXO01000025">
    <property type="protein sequence ID" value="SHH54327.1"/>
    <property type="molecule type" value="Genomic_DNA"/>
</dbReference>
<proteinExistence type="predicted"/>
<gene>
    <name evidence="1" type="ORF">SAMN02745135_01139</name>
</gene>
<name>A0A1M5TU64_9FIRM</name>
<sequence length="39" mass="4626">MSKTPGRQKRLFVIKCTGKELSEKVREMTEKLKFLREAK</sequence>
<protein>
    <submittedName>
        <fullName evidence="1">Uncharacterized protein</fullName>
    </submittedName>
</protein>
<organism evidence="1 2">
    <name type="scientific">Caloranaerobacter azorensis DSM 13643</name>
    <dbReference type="NCBI Taxonomy" id="1121264"/>
    <lineage>
        <taxon>Bacteria</taxon>
        <taxon>Bacillati</taxon>
        <taxon>Bacillota</taxon>
        <taxon>Tissierellia</taxon>
        <taxon>Tissierellales</taxon>
        <taxon>Thermohalobacteraceae</taxon>
        <taxon>Caloranaerobacter</taxon>
    </lineage>
</organism>
<evidence type="ECO:0000313" key="1">
    <source>
        <dbReference type="EMBL" id="SHH54327.1"/>
    </source>
</evidence>
<reference evidence="2" key="1">
    <citation type="submission" date="2016-11" db="EMBL/GenBank/DDBJ databases">
        <authorList>
            <person name="Varghese N."/>
            <person name="Submissions S."/>
        </authorList>
    </citation>
    <scope>NUCLEOTIDE SEQUENCE [LARGE SCALE GENOMIC DNA]</scope>
    <source>
        <strain evidence="2">DSM 13643</strain>
    </source>
</reference>
<keyword evidence="2" id="KW-1185">Reference proteome</keyword>
<dbReference type="Proteomes" id="UP000183967">
    <property type="component" value="Unassembled WGS sequence"/>
</dbReference>
<dbReference type="AlphaFoldDB" id="A0A1M5TU64"/>